<dbReference type="Proteomes" id="UP000279259">
    <property type="component" value="Unassembled WGS sequence"/>
</dbReference>
<dbReference type="Gene3D" id="3.60.15.10">
    <property type="entry name" value="Ribonuclease Z/Hydroxyacylglutathione hydrolase-like"/>
    <property type="match status" value="1"/>
</dbReference>
<comment type="caution">
    <text evidence="1">The sequence shown here is derived from an EMBL/GenBank/DDBJ whole genome shotgun (WGS) entry which is preliminary data.</text>
</comment>
<gene>
    <name evidence="1" type="ORF">EHS25_007439</name>
</gene>
<keyword evidence="2" id="KW-1185">Reference proteome</keyword>
<dbReference type="STRING" id="1890683.A0A427YPW5"/>
<sequence length="355" mass="38611">MNSDLSTLVPRALQSRRPLLHHLNADTTWLVQIPLPDPTASRRWYNILLDPWLTGSQSDVASWFSKQSHVVEPALGGIGEVEQFCRKVEELSAARNPGGADAAGIDGGESDGEQPALSLIDAVAISHEFTDHCHEATLRQCDPSVPVFANSKAVDLIRGWKHFDTVIESPPFDGEHSNWREASVDPLPRWIGITRLVSKSDALYYHSAIMITFPLPSDPDDSDPTTTEAIIYTPHGIHAPSLSSVASASPPIRTLALLHGLHDVSIDWGQQLNLGAHNGLAAQRALHARYWIGTHDEEKKGGGLVSWFLRRKSITVEDALQEAAAKEDGEVKEDGNVLGDGEFMELGNGNSAILA</sequence>
<evidence type="ECO:0008006" key="3">
    <source>
        <dbReference type="Google" id="ProtNLM"/>
    </source>
</evidence>
<reference evidence="1 2" key="1">
    <citation type="submission" date="2018-11" db="EMBL/GenBank/DDBJ databases">
        <title>Genome sequence of Saitozyma podzolica DSM 27192.</title>
        <authorList>
            <person name="Aliyu H."/>
            <person name="Gorte O."/>
            <person name="Ochsenreither K."/>
        </authorList>
    </citation>
    <scope>NUCLEOTIDE SEQUENCE [LARGE SCALE GENOMIC DNA]</scope>
    <source>
        <strain evidence="1 2">DSM 27192</strain>
    </source>
</reference>
<dbReference type="AlphaFoldDB" id="A0A427YPW5"/>
<organism evidence="1 2">
    <name type="scientific">Saitozyma podzolica</name>
    <dbReference type="NCBI Taxonomy" id="1890683"/>
    <lineage>
        <taxon>Eukaryota</taxon>
        <taxon>Fungi</taxon>
        <taxon>Dikarya</taxon>
        <taxon>Basidiomycota</taxon>
        <taxon>Agaricomycotina</taxon>
        <taxon>Tremellomycetes</taxon>
        <taxon>Tremellales</taxon>
        <taxon>Trimorphomycetaceae</taxon>
        <taxon>Saitozyma</taxon>
    </lineage>
</organism>
<name>A0A427YPW5_9TREE</name>
<evidence type="ECO:0000313" key="2">
    <source>
        <dbReference type="Proteomes" id="UP000279259"/>
    </source>
</evidence>
<dbReference type="OrthoDB" id="9971601at2759"/>
<dbReference type="PANTHER" id="PTHR36142">
    <property type="entry name" value="METALLO-HYDROLASE/OXIDOREDUCTASE SUPERFAMILY PROTEIN"/>
    <property type="match status" value="1"/>
</dbReference>
<dbReference type="EMBL" id="RSCD01000004">
    <property type="protein sequence ID" value="RSH93086.1"/>
    <property type="molecule type" value="Genomic_DNA"/>
</dbReference>
<accession>A0A427YPW5</accession>
<dbReference type="PANTHER" id="PTHR36142:SF2">
    <property type="entry name" value="METALLO-HYDROLASE_OXIDOREDUCTASE SUPERFAMILY PROTEIN"/>
    <property type="match status" value="1"/>
</dbReference>
<dbReference type="InterPro" id="IPR036866">
    <property type="entry name" value="RibonucZ/Hydroxyglut_hydro"/>
</dbReference>
<evidence type="ECO:0000313" key="1">
    <source>
        <dbReference type="EMBL" id="RSH93086.1"/>
    </source>
</evidence>
<proteinExistence type="predicted"/>
<protein>
    <recommendedName>
        <fullName evidence="3">Metallo-beta-lactamase domain-containing protein</fullName>
    </recommendedName>
</protein>